<dbReference type="EMBL" id="CP001804">
    <property type="protein sequence ID" value="ACY14861.1"/>
    <property type="molecule type" value="Genomic_DNA"/>
</dbReference>
<evidence type="ECO:0000256" key="1">
    <source>
        <dbReference type="SAM" id="SignalP"/>
    </source>
</evidence>
<name>D0LI32_HALO1</name>
<sequence>MRWLGIVCLALASAALVAACERADHDNVDRWLRTQKGHGKLLAALNDASLPADLRAHAAQNLIRLDDDAAVLAALEAAPAGERAPVLEALAGRLWEDARISGAMTKPTADQVGAKDALFALRPLAEGDIRARIDGYLIEWLTGGYYVGRARTGRVSGELIVHAIGPAATPGMLTATKREIDAPADDAGRRPQIELELLQSLAATGSPEAVAYLIALTDRAERDPALPERAIAALHSAFVDNGERFPLSAGAALVPHLAGLGALAGDAERPLRLRDQALAVMAAAPAPACVDALLPIVSDQAVADEVRLVAANAAVRCGRADALAPVAEALPTSGSYEARELRGVIWEPALALAEPARVAEEARALLASESWVARLVGVEILDHLALPESAAADARRLRALARDRTVLRGYWGAQENVPAQARKKPLRLGEHAKAVADALEGVSETGQET</sequence>
<dbReference type="AlphaFoldDB" id="D0LI32"/>
<dbReference type="KEGG" id="hoh:Hoch_2318"/>
<dbReference type="Proteomes" id="UP000001880">
    <property type="component" value="Chromosome"/>
</dbReference>
<protein>
    <recommendedName>
        <fullName evidence="4">PBS lyase HEAT domain protein repeat-containing protein</fullName>
    </recommendedName>
</protein>
<feature type="chain" id="PRO_5003011263" description="PBS lyase HEAT domain protein repeat-containing protein" evidence="1">
    <location>
        <begin position="19"/>
        <end position="449"/>
    </location>
</feature>
<accession>D0LI32</accession>
<dbReference type="STRING" id="502025.Hoch_2318"/>
<evidence type="ECO:0008006" key="4">
    <source>
        <dbReference type="Google" id="ProtNLM"/>
    </source>
</evidence>
<gene>
    <name evidence="2" type="ordered locus">Hoch_2318</name>
</gene>
<evidence type="ECO:0000313" key="3">
    <source>
        <dbReference type="Proteomes" id="UP000001880"/>
    </source>
</evidence>
<evidence type="ECO:0000313" key="2">
    <source>
        <dbReference type="EMBL" id="ACY14861.1"/>
    </source>
</evidence>
<dbReference type="HOGENOM" id="CLU_609376_0_0_7"/>
<reference evidence="2 3" key="1">
    <citation type="journal article" date="2010" name="Stand. Genomic Sci.">
        <title>Complete genome sequence of Haliangium ochraceum type strain (SMP-2).</title>
        <authorList>
            <consortium name="US DOE Joint Genome Institute (JGI-PGF)"/>
            <person name="Ivanova N."/>
            <person name="Daum C."/>
            <person name="Lang E."/>
            <person name="Abt B."/>
            <person name="Kopitz M."/>
            <person name="Saunders E."/>
            <person name="Lapidus A."/>
            <person name="Lucas S."/>
            <person name="Glavina Del Rio T."/>
            <person name="Nolan M."/>
            <person name="Tice H."/>
            <person name="Copeland A."/>
            <person name="Cheng J.F."/>
            <person name="Chen F."/>
            <person name="Bruce D."/>
            <person name="Goodwin L."/>
            <person name="Pitluck S."/>
            <person name="Mavromatis K."/>
            <person name="Pati A."/>
            <person name="Mikhailova N."/>
            <person name="Chen A."/>
            <person name="Palaniappan K."/>
            <person name="Land M."/>
            <person name="Hauser L."/>
            <person name="Chang Y.J."/>
            <person name="Jeffries C.D."/>
            <person name="Detter J.C."/>
            <person name="Brettin T."/>
            <person name="Rohde M."/>
            <person name="Goker M."/>
            <person name="Bristow J."/>
            <person name="Markowitz V."/>
            <person name="Eisen J.A."/>
            <person name="Hugenholtz P."/>
            <person name="Kyrpides N.C."/>
            <person name="Klenk H.P."/>
        </authorList>
    </citation>
    <scope>NUCLEOTIDE SEQUENCE [LARGE SCALE GENOMIC DNA]</scope>
    <source>
        <strain evidence="3">DSM 14365 / CIP 107738 / JCM 11303 / AJ 13395 / SMP-2</strain>
    </source>
</reference>
<keyword evidence="1" id="KW-0732">Signal</keyword>
<dbReference type="PROSITE" id="PS51257">
    <property type="entry name" value="PROKAR_LIPOPROTEIN"/>
    <property type="match status" value="1"/>
</dbReference>
<feature type="signal peptide" evidence="1">
    <location>
        <begin position="1"/>
        <end position="18"/>
    </location>
</feature>
<proteinExistence type="predicted"/>
<keyword evidence="3" id="KW-1185">Reference proteome</keyword>
<organism evidence="2 3">
    <name type="scientific">Haliangium ochraceum (strain DSM 14365 / JCM 11303 / SMP-2)</name>
    <dbReference type="NCBI Taxonomy" id="502025"/>
    <lineage>
        <taxon>Bacteria</taxon>
        <taxon>Pseudomonadati</taxon>
        <taxon>Myxococcota</taxon>
        <taxon>Polyangia</taxon>
        <taxon>Haliangiales</taxon>
        <taxon>Kofleriaceae</taxon>
        <taxon>Haliangium</taxon>
    </lineage>
</organism>